<keyword evidence="2" id="KW-1185">Reference proteome</keyword>
<gene>
    <name evidence="1" type="ORF">SAMN05216297_10290</name>
</gene>
<sequence length="153" mass="17701">MDRDYQNPNIFEADYACRIQTFEQYLENPLASQEHYAHYKAGLVPSIFYGHNLEAVLELLRKEFDEILARLDRYEDSGNDLPMLKSFANTERGLRKVLDASQLQDYADLLEWSFGHQRSDAKAAAVSRFFLPTAILDGYIFHVEQIYGKGILD</sequence>
<reference evidence="2" key="1">
    <citation type="submission" date="2016-10" db="EMBL/GenBank/DDBJ databases">
        <authorList>
            <person name="Varghese N."/>
            <person name="Submissions S."/>
        </authorList>
    </citation>
    <scope>NUCLEOTIDE SEQUENCE [LARGE SCALE GENOMIC DNA]</scope>
    <source>
        <strain evidence="2">CGMCC 1.10370</strain>
    </source>
</reference>
<protein>
    <submittedName>
        <fullName evidence="1">Uncharacterized protein</fullName>
    </submittedName>
</protein>
<dbReference type="AlphaFoldDB" id="A0A1I1LLQ5"/>
<proteinExistence type="predicted"/>
<evidence type="ECO:0000313" key="2">
    <source>
        <dbReference type="Proteomes" id="UP000199672"/>
    </source>
</evidence>
<name>A0A1I1LLQ5_9FLAO</name>
<dbReference type="EMBL" id="FOMH01000002">
    <property type="protein sequence ID" value="SFC73905.1"/>
    <property type="molecule type" value="Genomic_DNA"/>
</dbReference>
<organism evidence="1 2">
    <name type="scientific">Flavobacterium phragmitis</name>
    <dbReference type="NCBI Taxonomy" id="739143"/>
    <lineage>
        <taxon>Bacteria</taxon>
        <taxon>Pseudomonadati</taxon>
        <taxon>Bacteroidota</taxon>
        <taxon>Flavobacteriia</taxon>
        <taxon>Flavobacteriales</taxon>
        <taxon>Flavobacteriaceae</taxon>
        <taxon>Flavobacterium</taxon>
    </lineage>
</organism>
<dbReference type="RefSeq" id="WP_091490838.1">
    <property type="nucleotide sequence ID" value="NZ_FOMH01000002.1"/>
</dbReference>
<dbReference type="OrthoDB" id="1350385at2"/>
<accession>A0A1I1LLQ5</accession>
<evidence type="ECO:0000313" key="1">
    <source>
        <dbReference type="EMBL" id="SFC73905.1"/>
    </source>
</evidence>
<dbReference type="Proteomes" id="UP000199672">
    <property type="component" value="Unassembled WGS sequence"/>
</dbReference>